<keyword evidence="2" id="KW-0288">FMN</keyword>
<keyword evidence="4" id="KW-0503">Monooxygenase</keyword>
<dbReference type="InterPro" id="IPR013785">
    <property type="entry name" value="Aldolase_TIM"/>
</dbReference>
<dbReference type="AlphaFoldDB" id="A0A3S0K6N7"/>
<dbReference type="SUPFAM" id="SSF51412">
    <property type="entry name" value="Inosine monophosphate dehydrogenase (IMPDH)"/>
    <property type="match status" value="1"/>
</dbReference>
<dbReference type="PANTHER" id="PTHR32332:SF20">
    <property type="entry name" value="2-NITROPROPANE DIOXYGENASE-LIKE PROTEIN"/>
    <property type="match status" value="1"/>
</dbReference>
<organism evidence="4 5">
    <name type="scientific">Azospirillum griseum</name>
    <dbReference type="NCBI Taxonomy" id="2496639"/>
    <lineage>
        <taxon>Bacteria</taxon>
        <taxon>Pseudomonadati</taxon>
        <taxon>Pseudomonadota</taxon>
        <taxon>Alphaproteobacteria</taxon>
        <taxon>Rhodospirillales</taxon>
        <taxon>Azospirillaceae</taxon>
        <taxon>Azospirillum</taxon>
    </lineage>
</organism>
<protein>
    <submittedName>
        <fullName evidence="4">Nitronate monooxygenase</fullName>
    </submittedName>
</protein>
<dbReference type="Proteomes" id="UP000277007">
    <property type="component" value="Unassembled WGS sequence"/>
</dbReference>
<gene>
    <name evidence="4" type="ORF">EJ903_06455</name>
</gene>
<dbReference type="InterPro" id="IPR004136">
    <property type="entry name" value="NMO"/>
</dbReference>
<dbReference type="OrthoDB" id="9778912at2"/>
<dbReference type="Gene3D" id="3.20.20.70">
    <property type="entry name" value="Aldolase class I"/>
    <property type="match status" value="1"/>
</dbReference>
<name>A0A3S0K6N7_9PROT</name>
<evidence type="ECO:0000313" key="5">
    <source>
        <dbReference type="Proteomes" id="UP000277007"/>
    </source>
</evidence>
<evidence type="ECO:0000256" key="2">
    <source>
        <dbReference type="ARBA" id="ARBA00022643"/>
    </source>
</evidence>
<dbReference type="PANTHER" id="PTHR32332">
    <property type="entry name" value="2-NITROPROPANE DIOXYGENASE"/>
    <property type="match status" value="1"/>
</dbReference>
<dbReference type="EMBL" id="RXMA01000004">
    <property type="protein sequence ID" value="RTR22463.1"/>
    <property type="molecule type" value="Genomic_DNA"/>
</dbReference>
<comment type="caution">
    <text evidence="4">The sequence shown here is derived from an EMBL/GenBank/DDBJ whole genome shotgun (WGS) entry which is preliminary data.</text>
</comment>
<dbReference type="GO" id="GO:0018580">
    <property type="term" value="F:nitronate monooxygenase activity"/>
    <property type="evidence" value="ECO:0007669"/>
    <property type="project" value="InterPro"/>
</dbReference>
<keyword evidence="5" id="KW-1185">Reference proteome</keyword>
<evidence type="ECO:0000256" key="1">
    <source>
        <dbReference type="ARBA" id="ARBA00022630"/>
    </source>
</evidence>
<evidence type="ECO:0000313" key="4">
    <source>
        <dbReference type="EMBL" id="RTR22463.1"/>
    </source>
</evidence>
<keyword evidence="3" id="KW-0560">Oxidoreductase</keyword>
<evidence type="ECO:0000256" key="3">
    <source>
        <dbReference type="ARBA" id="ARBA00023002"/>
    </source>
</evidence>
<dbReference type="RefSeq" id="WP_126613271.1">
    <property type="nucleotide sequence ID" value="NZ_JBHUCY010000053.1"/>
</dbReference>
<dbReference type="CDD" id="cd04730">
    <property type="entry name" value="NPD_like"/>
    <property type="match status" value="1"/>
</dbReference>
<accession>A0A3S0K6N7</accession>
<sequence>MTADTLAWRTPLTDLFGIRLPIIAGGLHWLANAEYVAAAARAGMIGFITAASFPDTDGLRDEIRRCRDLAAGKPFGVNVSMLPKLVQGERTDAVFDAIIAEGVRFVETSGRNPEAYIPRLHAAGITVMHKVPAVRFARKAEAVGVDAVTVVGAECGGHPGLDLVGTMVQTVLAARGLSIPLAVGGGIGSGEQLIAALAMGADGVTIGTRFLVAEEIWAHPGFKDRLLAADETDTALILSSLRNTMRVLRNETSDTVAAIEAAGQGSLDTLMPHVSGKLGRVAYETGDTARGALSVGQSVALADRVEPLAAIAARLEAEAAQALNRLSAVTRPSLAP</sequence>
<proteinExistence type="predicted"/>
<reference evidence="4 5" key="1">
    <citation type="submission" date="2018-12" db="EMBL/GenBank/DDBJ databases">
        <authorList>
            <person name="Yang Y."/>
        </authorList>
    </citation>
    <scope>NUCLEOTIDE SEQUENCE [LARGE SCALE GENOMIC DNA]</scope>
    <source>
        <strain evidence="4 5">L-25-5w-1</strain>
    </source>
</reference>
<keyword evidence="1" id="KW-0285">Flavoprotein</keyword>
<dbReference type="Pfam" id="PF03060">
    <property type="entry name" value="NMO"/>
    <property type="match status" value="1"/>
</dbReference>